<comment type="caution">
    <text evidence="8">The sequence shown here is derived from an EMBL/GenBank/DDBJ whole genome shotgun (WGS) entry which is preliminary data.</text>
</comment>
<dbReference type="InterPro" id="IPR020846">
    <property type="entry name" value="MFS_dom"/>
</dbReference>
<evidence type="ECO:0000256" key="6">
    <source>
        <dbReference type="SAM" id="Phobius"/>
    </source>
</evidence>
<evidence type="ECO:0000313" key="9">
    <source>
        <dbReference type="Proteomes" id="UP001208935"/>
    </source>
</evidence>
<proteinExistence type="predicted"/>
<dbReference type="PANTHER" id="PTHR43124:SF8">
    <property type="entry name" value="INNER MEMBRANE TRANSPORT PROTEIN YDHP"/>
    <property type="match status" value="1"/>
</dbReference>
<feature type="transmembrane region" description="Helical" evidence="6">
    <location>
        <begin position="366"/>
        <end position="383"/>
    </location>
</feature>
<feature type="transmembrane region" description="Helical" evidence="6">
    <location>
        <begin position="299"/>
        <end position="318"/>
    </location>
</feature>
<dbReference type="PANTHER" id="PTHR43124">
    <property type="entry name" value="PURINE EFFLUX PUMP PBUE"/>
    <property type="match status" value="1"/>
</dbReference>
<feature type="transmembrane region" description="Helical" evidence="6">
    <location>
        <begin position="276"/>
        <end position="293"/>
    </location>
</feature>
<evidence type="ECO:0000313" key="8">
    <source>
        <dbReference type="EMBL" id="MCW5321992.1"/>
    </source>
</evidence>
<feature type="transmembrane region" description="Helical" evidence="6">
    <location>
        <begin position="12"/>
        <end position="31"/>
    </location>
</feature>
<dbReference type="RefSeq" id="WP_265282440.1">
    <property type="nucleotide sequence ID" value="NZ_QZCW01000002.1"/>
</dbReference>
<feature type="transmembrane region" description="Helical" evidence="6">
    <location>
        <begin position="339"/>
        <end position="360"/>
    </location>
</feature>
<feature type="transmembrane region" description="Helical" evidence="6">
    <location>
        <begin position="104"/>
        <end position="129"/>
    </location>
</feature>
<feature type="transmembrane region" description="Helical" evidence="6">
    <location>
        <begin position="51"/>
        <end position="72"/>
    </location>
</feature>
<reference evidence="9" key="1">
    <citation type="submission" date="2023-07" db="EMBL/GenBank/DDBJ databases">
        <title>Verminephrobacter genomes.</title>
        <authorList>
            <person name="Lund M.B."/>
        </authorList>
    </citation>
    <scope>NUCLEOTIDE SEQUENCE [LARGE SCALE GENOMIC DNA]</scope>
    <source>
        <strain evidence="9">AtM5-05</strain>
    </source>
</reference>
<dbReference type="PROSITE" id="PS50850">
    <property type="entry name" value="MFS"/>
    <property type="match status" value="1"/>
</dbReference>
<gene>
    <name evidence="8" type="ORF">D5039_12790</name>
</gene>
<keyword evidence="2" id="KW-1003">Cell membrane</keyword>
<evidence type="ECO:0000256" key="2">
    <source>
        <dbReference type="ARBA" id="ARBA00022475"/>
    </source>
</evidence>
<keyword evidence="3 6" id="KW-0812">Transmembrane</keyword>
<feature type="transmembrane region" description="Helical" evidence="6">
    <location>
        <begin position="136"/>
        <end position="156"/>
    </location>
</feature>
<evidence type="ECO:0000256" key="3">
    <source>
        <dbReference type="ARBA" id="ARBA00022692"/>
    </source>
</evidence>
<dbReference type="InterPro" id="IPR011701">
    <property type="entry name" value="MFS"/>
</dbReference>
<protein>
    <submittedName>
        <fullName evidence="8">MFS transporter</fullName>
    </submittedName>
</protein>
<dbReference type="Gene3D" id="1.20.1250.20">
    <property type="entry name" value="MFS general substrate transporter like domains"/>
    <property type="match status" value="2"/>
</dbReference>
<feature type="transmembrane region" description="Helical" evidence="6">
    <location>
        <begin position="244"/>
        <end position="264"/>
    </location>
</feature>
<sequence>MTPVQRNAPLPIPVYLLGFGIFALVTSEFQVSGMMPVMADDLGVSIPQVGYLVSLYAFAMAVGGPLLAIGLLRTPPKTALLTLYLIFIAGEAMGALAGSYRMLVVARLITGSASGAFFGVALAICIDLVAEHRRGWATSVVLAGIMVGTVLGLPIANLIGTHFGWRESFWVVTGLATMACLASIGWVPSVPRNAAISLKGELAALKNPKLWAVFATSLLIIGATFAAFSYFTPILRNVTGYGDGSVALLLFIYGLATVVGNTVVGKLADRHTIPTLFIGLVLLALFLALFGAFTHSKAVSALALVGIGLVGVTMNPAMVSRVMRTANGRPLVNTLHTSVITLGIVLGTFLGGLCISAGLGLRAPPWVGFFMAVAGLLTLVPDMRSLRCPQ</sequence>
<keyword evidence="5 6" id="KW-0472">Membrane</keyword>
<evidence type="ECO:0000256" key="4">
    <source>
        <dbReference type="ARBA" id="ARBA00022989"/>
    </source>
</evidence>
<evidence type="ECO:0000256" key="5">
    <source>
        <dbReference type="ARBA" id="ARBA00023136"/>
    </source>
</evidence>
<name>A0ABT3KUH0_9BURK</name>
<dbReference type="CDD" id="cd17324">
    <property type="entry name" value="MFS_NepI_like"/>
    <property type="match status" value="1"/>
</dbReference>
<dbReference type="InterPro" id="IPR050189">
    <property type="entry name" value="MFS_Efflux_Transporters"/>
</dbReference>
<dbReference type="Pfam" id="PF07690">
    <property type="entry name" value="MFS_1"/>
    <property type="match status" value="1"/>
</dbReference>
<keyword evidence="4 6" id="KW-1133">Transmembrane helix</keyword>
<organism evidence="8 9">
    <name type="scientific">Verminephrobacter aporrectodeae subsp. tuberculatae</name>
    <dbReference type="NCBI Taxonomy" id="1110392"/>
    <lineage>
        <taxon>Bacteria</taxon>
        <taxon>Pseudomonadati</taxon>
        <taxon>Pseudomonadota</taxon>
        <taxon>Betaproteobacteria</taxon>
        <taxon>Burkholderiales</taxon>
        <taxon>Comamonadaceae</taxon>
        <taxon>Verminephrobacter</taxon>
    </lineage>
</organism>
<comment type="subcellular location">
    <subcellularLocation>
        <location evidence="1">Cell membrane</location>
        <topology evidence="1">Multi-pass membrane protein</topology>
    </subcellularLocation>
</comment>
<feature type="transmembrane region" description="Helical" evidence="6">
    <location>
        <begin position="210"/>
        <end position="232"/>
    </location>
</feature>
<keyword evidence="9" id="KW-1185">Reference proteome</keyword>
<accession>A0ABT3KUH0</accession>
<feature type="transmembrane region" description="Helical" evidence="6">
    <location>
        <begin position="168"/>
        <end position="189"/>
    </location>
</feature>
<feature type="transmembrane region" description="Helical" evidence="6">
    <location>
        <begin position="79"/>
        <end position="98"/>
    </location>
</feature>
<dbReference type="EMBL" id="QZCW01000002">
    <property type="protein sequence ID" value="MCW5321992.1"/>
    <property type="molecule type" value="Genomic_DNA"/>
</dbReference>
<dbReference type="Proteomes" id="UP001208935">
    <property type="component" value="Unassembled WGS sequence"/>
</dbReference>
<feature type="domain" description="Major facilitator superfamily (MFS) profile" evidence="7">
    <location>
        <begin position="13"/>
        <end position="390"/>
    </location>
</feature>
<dbReference type="SUPFAM" id="SSF103473">
    <property type="entry name" value="MFS general substrate transporter"/>
    <property type="match status" value="1"/>
</dbReference>
<evidence type="ECO:0000259" key="7">
    <source>
        <dbReference type="PROSITE" id="PS50850"/>
    </source>
</evidence>
<evidence type="ECO:0000256" key="1">
    <source>
        <dbReference type="ARBA" id="ARBA00004651"/>
    </source>
</evidence>
<dbReference type="InterPro" id="IPR036259">
    <property type="entry name" value="MFS_trans_sf"/>
</dbReference>